<keyword evidence="8" id="KW-0456">Lyase</keyword>
<protein>
    <submittedName>
        <fullName evidence="8">Act-like pyruvate formate-lyase activating enzyme related protein</fullName>
    </submittedName>
</protein>
<dbReference type="InterPro" id="IPR034457">
    <property type="entry name" value="Organic_radical-activating"/>
</dbReference>
<accession>A0A124FF83</accession>
<keyword evidence="8" id="KW-0670">Pyruvate</keyword>
<dbReference type="PANTHER" id="PTHR30352">
    <property type="entry name" value="PYRUVATE FORMATE-LYASE-ACTIVATING ENZYME"/>
    <property type="match status" value="1"/>
</dbReference>
<comment type="cofactor">
    <cofactor evidence="6">
        <name>[4Fe-4S] cluster</name>
        <dbReference type="ChEBI" id="CHEBI:49883"/>
    </cofactor>
    <text evidence="6">Binds 1 [4Fe-4S] cluster. The cluster is coordinated with 3 cysteines and an exchangeable S-adenosyl-L-methionine.</text>
</comment>
<comment type="caution">
    <text evidence="8">The sequence shown here is derived from an EMBL/GenBank/DDBJ whole genome shotgun (WGS) entry which is preliminary data.</text>
</comment>
<keyword evidence="5 6" id="KW-0411">Iron-sulfur</keyword>
<dbReference type="OMA" id="PWHVSAF"/>
<proteinExistence type="predicted"/>
<evidence type="ECO:0000256" key="6">
    <source>
        <dbReference type="PIRSR" id="PIRSR004869-50"/>
    </source>
</evidence>
<evidence type="ECO:0000259" key="7">
    <source>
        <dbReference type="PROSITE" id="PS51918"/>
    </source>
</evidence>
<dbReference type="CDD" id="cd01335">
    <property type="entry name" value="Radical_SAM"/>
    <property type="match status" value="1"/>
</dbReference>
<dbReference type="GO" id="GO:0046872">
    <property type="term" value="F:metal ion binding"/>
    <property type="evidence" value="ECO:0007669"/>
    <property type="project" value="UniProtKB-KW"/>
</dbReference>
<evidence type="ECO:0000256" key="1">
    <source>
        <dbReference type="ARBA" id="ARBA00022485"/>
    </source>
</evidence>
<feature type="binding site" evidence="6">
    <location>
        <position position="99"/>
    </location>
    <ligand>
        <name>[4Fe-4S] cluster</name>
        <dbReference type="ChEBI" id="CHEBI:49883"/>
        <note>4Fe-4S-S-AdoMet</note>
    </ligand>
</feature>
<evidence type="ECO:0000313" key="9">
    <source>
        <dbReference type="Proteomes" id="UP000053911"/>
    </source>
</evidence>
<dbReference type="SFLD" id="SFLDS00029">
    <property type="entry name" value="Radical_SAM"/>
    <property type="match status" value="1"/>
</dbReference>
<dbReference type="PATRIC" id="fig|172049.5.peg.357"/>
<gene>
    <name evidence="8" type="ORF">XD54_1424</name>
</gene>
<dbReference type="InterPro" id="IPR027596">
    <property type="entry name" value="AmmeMemoSam_rS"/>
</dbReference>
<keyword evidence="2 6" id="KW-0949">S-adenosyl-L-methionine</keyword>
<dbReference type="Pfam" id="PF04055">
    <property type="entry name" value="Radical_SAM"/>
    <property type="match status" value="1"/>
</dbReference>
<dbReference type="AlphaFoldDB" id="A0A124FF83"/>
<keyword evidence="4 6" id="KW-0408">Iron</keyword>
<dbReference type="PANTHER" id="PTHR30352:SF5">
    <property type="entry name" value="PYRUVATE FORMATE-LYASE 1-ACTIVATING ENZYME"/>
    <property type="match status" value="1"/>
</dbReference>
<dbReference type="InterPro" id="IPR016431">
    <property type="entry name" value="Pyrv-formate_lyase-activ_prd"/>
</dbReference>
<dbReference type="GO" id="GO:0016829">
    <property type="term" value="F:lyase activity"/>
    <property type="evidence" value="ECO:0007669"/>
    <property type="project" value="UniProtKB-KW"/>
</dbReference>
<dbReference type="SMART" id="SM00729">
    <property type="entry name" value="Elp3"/>
    <property type="match status" value="1"/>
</dbReference>
<keyword evidence="1" id="KW-0004">4Fe-4S</keyword>
<feature type="binding site" evidence="6">
    <location>
        <position position="95"/>
    </location>
    <ligand>
        <name>[4Fe-4S] cluster</name>
        <dbReference type="ChEBI" id="CHEBI:49883"/>
        <note>4Fe-4S-S-AdoMet</note>
    </ligand>
</feature>
<dbReference type="PIRSF" id="PIRSF004869">
    <property type="entry name" value="PflX_prd"/>
    <property type="match status" value="1"/>
</dbReference>
<dbReference type="GO" id="GO:0051539">
    <property type="term" value="F:4 iron, 4 sulfur cluster binding"/>
    <property type="evidence" value="ECO:0007669"/>
    <property type="project" value="UniProtKB-KW"/>
</dbReference>
<evidence type="ECO:0000313" key="8">
    <source>
        <dbReference type="EMBL" id="KUK17316.1"/>
    </source>
</evidence>
<reference evidence="9" key="1">
    <citation type="journal article" date="2015" name="MBio">
        <title>Genome-Resolved Metagenomic Analysis Reveals Roles for Candidate Phyla and Other Microbial Community Members in Biogeochemical Transformations in Oil Reservoirs.</title>
        <authorList>
            <person name="Hu P."/>
            <person name="Tom L."/>
            <person name="Singh A."/>
            <person name="Thomas B.C."/>
            <person name="Baker B.J."/>
            <person name="Piceno Y.M."/>
            <person name="Andersen G.L."/>
            <person name="Banfield J.F."/>
        </authorList>
    </citation>
    <scope>NUCLEOTIDE SEQUENCE [LARGE SCALE GENOMIC DNA]</scope>
</reference>
<feature type="domain" description="Radical SAM core" evidence="7">
    <location>
        <begin position="81"/>
        <end position="296"/>
    </location>
</feature>
<dbReference type="InterPro" id="IPR058240">
    <property type="entry name" value="rSAM_sf"/>
</dbReference>
<dbReference type="NCBIfam" id="TIGR04337">
    <property type="entry name" value="AmmeMemoSam_rS"/>
    <property type="match status" value="1"/>
</dbReference>
<name>A0A124FF83_9EURY</name>
<dbReference type="EMBL" id="LGFD01000028">
    <property type="protein sequence ID" value="KUK17316.1"/>
    <property type="molecule type" value="Genomic_DNA"/>
</dbReference>
<evidence type="ECO:0000256" key="3">
    <source>
        <dbReference type="ARBA" id="ARBA00022723"/>
    </source>
</evidence>
<sequence>MLNFLKNFLSGGIMREAMYWEPLEGNRVRCHLCPLNCIISEGQRGSCKIRKNINGKLYALNYGKISSMAADPIEKKPLYHFHPGSCAFSIGTVGCNMHCIHCQNWEISQSNETFPYLENATSEAIVRLAKHYACESIAYTYNEPTIWYEFVLETSKLAKEAGLKNILVTNGYINEEPFRALAPYIDAMNIDIKAFRDEFYRKISKVPGVEPSKRTAIIAKKEFGIHVELTYLIIPTLNDSEEEISAFVRWVGKELGDDTPVHFSRFFPHYQLLSLPPTPVETIEKAYRIAKEEGLKFVYVGNVPGHNGEYTYCPKCGKPLIVRWGFTIEEYHIKNGKCEYCGEPIPIIGEYKKKHYRGLWW</sequence>
<dbReference type="InterPro" id="IPR007197">
    <property type="entry name" value="rSAM"/>
</dbReference>
<dbReference type="Proteomes" id="UP000053911">
    <property type="component" value="Unassembled WGS sequence"/>
</dbReference>
<evidence type="ECO:0000256" key="2">
    <source>
        <dbReference type="ARBA" id="ARBA00022691"/>
    </source>
</evidence>
<evidence type="ECO:0000256" key="5">
    <source>
        <dbReference type="ARBA" id="ARBA00023014"/>
    </source>
</evidence>
<dbReference type="InterPro" id="IPR013785">
    <property type="entry name" value="Aldolase_TIM"/>
</dbReference>
<feature type="binding site" evidence="6">
    <location>
        <position position="102"/>
    </location>
    <ligand>
        <name>[4Fe-4S] cluster</name>
        <dbReference type="ChEBI" id="CHEBI:49883"/>
        <note>4Fe-4S-S-AdoMet</note>
    </ligand>
</feature>
<dbReference type="SFLD" id="SFLDG01101">
    <property type="entry name" value="Uncharacterised_Radical_SAM_Su"/>
    <property type="match status" value="1"/>
</dbReference>
<keyword evidence="3 6" id="KW-0479">Metal-binding</keyword>
<organism evidence="8 9">
    <name type="scientific">Thermococcus sibiricus</name>
    <dbReference type="NCBI Taxonomy" id="172049"/>
    <lineage>
        <taxon>Archaea</taxon>
        <taxon>Methanobacteriati</taxon>
        <taxon>Methanobacteriota</taxon>
        <taxon>Thermococci</taxon>
        <taxon>Thermococcales</taxon>
        <taxon>Thermococcaceae</taxon>
        <taxon>Thermococcus</taxon>
    </lineage>
</organism>
<evidence type="ECO:0000256" key="4">
    <source>
        <dbReference type="ARBA" id="ARBA00023004"/>
    </source>
</evidence>
<dbReference type="PROSITE" id="PS51918">
    <property type="entry name" value="RADICAL_SAM"/>
    <property type="match status" value="1"/>
</dbReference>
<dbReference type="SUPFAM" id="SSF102114">
    <property type="entry name" value="Radical SAM enzymes"/>
    <property type="match status" value="1"/>
</dbReference>
<dbReference type="Gene3D" id="3.20.20.70">
    <property type="entry name" value="Aldolase class I"/>
    <property type="match status" value="1"/>
</dbReference>
<dbReference type="InterPro" id="IPR006638">
    <property type="entry name" value="Elp3/MiaA/NifB-like_rSAM"/>
</dbReference>